<feature type="compositionally biased region" description="Acidic residues" evidence="1">
    <location>
        <begin position="45"/>
        <end position="60"/>
    </location>
</feature>
<evidence type="ECO:0000256" key="1">
    <source>
        <dbReference type="SAM" id="MobiDB-lite"/>
    </source>
</evidence>
<organism evidence="2 3">
    <name type="scientific">Emericellopsis atlantica</name>
    <dbReference type="NCBI Taxonomy" id="2614577"/>
    <lineage>
        <taxon>Eukaryota</taxon>
        <taxon>Fungi</taxon>
        <taxon>Dikarya</taxon>
        <taxon>Ascomycota</taxon>
        <taxon>Pezizomycotina</taxon>
        <taxon>Sordariomycetes</taxon>
        <taxon>Hypocreomycetidae</taxon>
        <taxon>Hypocreales</taxon>
        <taxon>Bionectriaceae</taxon>
        <taxon>Emericellopsis</taxon>
    </lineage>
</organism>
<feature type="compositionally biased region" description="Polar residues" evidence="1">
    <location>
        <begin position="241"/>
        <end position="264"/>
    </location>
</feature>
<feature type="region of interest" description="Disordered" evidence="1">
    <location>
        <begin position="1"/>
        <end position="177"/>
    </location>
</feature>
<evidence type="ECO:0000313" key="2">
    <source>
        <dbReference type="EMBL" id="KAG9253982.1"/>
    </source>
</evidence>
<feature type="compositionally biased region" description="Low complexity" evidence="1">
    <location>
        <begin position="90"/>
        <end position="101"/>
    </location>
</feature>
<feature type="compositionally biased region" description="Pro residues" evidence="1">
    <location>
        <begin position="61"/>
        <end position="71"/>
    </location>
</feature>
<feature type="compositionally biased region" description="Basic and acidic residues" evidence="1">
    <location>
        <begin position="300"/>
        <end position="309"/>
    </location>
</feature>
<feature type="compositionally biased region" description="Low complexity" evidence="1">
    <location>
        <begin position="451"/>
        <end position="466"/>
    </location>
</feature>
<accession>A0A9P7ZLN3</accession>
<protein>
    <submittedName>
        <fullName evidence="2">Uncharacterized protein</fullName>
    </submittedName>
</protein>
<name>A0A9P7ZLN3_9HYPO</name>
<feature type="compositionally biased region" description="Polar residues" evidence="1">
    <location>
        <begin position="504"/>
        <end position="520"/>
    </location>
</feature>
<keyword evidence="3" id="KW-1185">Reference proteome</keyword>
<feature type="compositionally biased region" description="Basic and acidic residues" evidence="1">
    <location>
        <begin position="141"/>
        <end position="168"/>
    </location>
</feature>
<feature type="region of interest" description="Disordered" evidence="1">
    <location>
        <begin position="719"/>
        <end position="742"/>
    </location>
</feature>
<sequence>MEGSSNQAPNQGQSVMSPSTPSSYAVNINRKKTRKWVEAKVQNYDGDDWGAPESEDEPDSPEVPLPAPRPAPVGGTRLPSESRIPGAGRAPQAPILQQPQAPTKPAYERPEVGISAATDAPVPSEKNERETAPTTSQLPEAKQHEAPRVHGDETIPDPREDLAQDGKRVSVSPQLPNVARLSAFGVDMFSSGSELSLPREPVVQEEREPSPAPLSTGPTTAPVAKNHSDTTPGSGLGATAFSPTSLTDHATEPEQASASDVPQKNDQDGVPSAAEPGADAVPSVREHEESASTISSNKVSSEEPDRVRTDAATLPPLHIPSSHESATVPAGSTEPPSGKPTSGIPPTEPLHPRKPEYTPSDYEPQSLGRQQTHDSTTSSPLKESDVLSDEIMRSLTPGGLSPHHEHPDEKHEPPASATGRESSYALSAYDDYWNETGDANDGIQRKPTLDAVPEAPAAHETAAGATSVDTKVPEPTSSPPPVADPAPAYQPVRVSQPPAYEASPASQQFAPMSPESSQPGSDAGLRRRFSWEAEEARAQQPAAPPKDTTPTAAAPQPSMQDSPVPAQAGTGQPAVNPASPTIKIVSGEPSISHQVSLASSSHAPGGPPSPVSDLSNRDATPLAGNGPGQGASPLDVQPPSAARDLATGDAHAPAAGGVPSQPTLTFREIMNMASSQDRIAKYEESRSIFANQESGLSNWLATLKNEHAEHANANGSYSGAMAAPPSPANASAAPGPTPSAQQPYYQQYLNANANTPSAGSAPGGSTRSRLAGFPMQAQQAAGSAFGGSGNQIGTKGKELMHSAGKMGKGLFSKGKSKLRGTGDKVFH</sequence>
<dbReference type="GeneID" id="70288303"/>
<evidence type="ECO:0000313" key="3">
    <source>
        <dbReference type="Proteomes" id="UP000887229"/>
    </source>
</evidence>
<comment type="caution">
    <text evidence="2">The sequence shown here is derived from an EMBL/GenBank/DDBJ whole genome shotgun (WGS) entry which is preliminary data.</text>
</comment>
<dbReference type="OrthoDB" id="5151921at2759"/>
<dbReference type="AlphaFoldDB" id="A0A9P7ZLN3"/>
<feature type="region of interest" description="Disordered" evidence="1">
    <location>
        <begin position="191"/>
        <end position="663"/>
    </location>
</feature>
<proteinExistence type="predicted"/>
<dbReference type="Proteomes" id="UP000887229">
    <property type="component" value="Unassembled WGS sequence"/>
</dbReference>
<feature type="compositionally biased region" description="Polar residues" evidence="1">
    <location>
        <begin position="367"/>
        <end position="381"/>
    </location>
</feature>
<feature type="compositionally biased region" description="Low complexity" evidence="1">
    <location>
        <begin position="538"/>
        <end position="557"/>
    </location>
</feature>
<feature type="compositionally biased region" description="Basic and acidic residues" evidence="1">
    <location>
        <begin position="402"/>
        <end position="413"/>
    </location>
</feature>
<dbReference type="RefSeq" id="XP_046117906.1">
    <property type="nucleotide sequence ID" value="XM_046257400.1"/>
</dbReference>
<dbReference type="EMBL" id="MU251255">
    <property type="protein sequence ID" value="KAG9253982.1"/>
    <property type="molecule type" value="Genomic_DNA"/>
</dbReference>
<feature type="compositionally biased region" description="Polar residues" evidence="1">
    <location>
        <begin position="1"/>
        <end position="26"/>
    </location>
</feature>
<feature type="region of interest" description="Disordered" evidence="1">
    <location>
        <begin position="806"/>
        <end position="827"/>
    </location>
</feature>
<reference evidence="2" key="1">
    <citation type="journal article" date="2021" name="IMA Fungus">
        <title>Genomic characterization of three marine fungi, including Emericellopsis atlantica sp. nov. with signatures of a generalist lifestyle and marine biomass degradation.</title>
        <authorList>
            <person name="Hagestad O.C."/>
            <person name="Hou L."/>
            <person name="Andersen J.H."/>
            <person name="Hansen E.H."/>
            <person name="Altermark B."/>
            <person name="Li C."/>
            <person name="Kuhnert E."/>
            <person name="Cox R.J."/>
            <person name="Crous P.W."/>
            <person name="Spatafora J.W."/>
            <person name="Lail K."/>
            <person name="Amirebrahimi M."/>
            <person name="Lipzen A."/>
            <person name="Pangilinan J."/>
            <person name="Andreopoulos W."/>
            <person name="Hayes R.D."/>
            <person name="Ng V."/>
            <person name="Grigoriev I.V."/>
            <person name="Jackson S.A."/>
            <person name="Sutton T.D.S."/>
            <person name="Dobson A.D.W."/>
            <person name="Rama T."/>
        </authorList>
    </citation>
    <scope>NUCLEOTIDE SEQUENCE</scope>
    <source>
        <strain evidence="2">TS7</strain>
    </source>
</reference>
<gene>
    <name evidence="2" type="ORF">F5Z01DRAFT_110363</name>
</gene>
<feature type="compositionally biased region" description="Low complexity" evidence="1">
    <location>
        <begin position="719"/>
        <end position="740"/>
    </location>
</feature>